<dbReference type="OrthoDB" id="3044636at2759"/>
<feature type="compositionally biased region" description="Basic and acidic residues" evidence="1">
    <location>
        <begin position="167"/>
        <end position="184"/>
    </location>
</feature>
<dbReference type="EMBL" id="JADNRY010000154">
    <property type="protein sequence ID" value="KAF9063090.1"/>
    <property type="molecule type" value="Genomic_DNA"/>
</dbReference>
<reference evidence="2" key="1">
    <citation type="submission" date="2020-11" db="EMBL/GenBank/DDBJ databases">
        <authorList>
            <consortium name="DOE Joint Genome Institute"/>
            <person name="Ahrendt S."/>
            <person name="Riley R."/>
            <person name="Andreopoulos W."/>
            <person name="Labutti K."/>
            <person name="Pangilinan J."/>
            <person name="Ruiz-Duenas F.J."/>
            <person name="Barrasa J.M."/>
            <person name="Sanchez-Garcia M."/>
            <person name="Camarero S."/>
            <person name="Miyauchi S."/>
            <person name="Serrano A."/>
            <person name="Linde D."/>
            <person name="Babiker R."/>
            <person name="Drula E."/>
            <person name="Ayuso-Fernandez I."/>
            <person name="Pacheco R."/>
            <person name="Padilla G."/>
            <person name="Ferreira P."/>
            <person name="Barriuso J."/>
            <person name="Kellner H."/>
            <person name="Castanera R."/>
            <person name="Alfaro M."/>
            <person name="Ramirez L."/>
            <person name="Pisabarro A.G."/>
            <person name="Kuo A."/>
            <person name="Tritt A."/>
            <person name="Lipzen A."/>
            <person name="He G."/>
            <person name="Yan M."/>
            <person name="Ng V."/>
            <person name="Cullen D."/>
            <person name="Martin F."/>
            <person name="Rosso M.-N."/>
            <person name="Henrissat B."/>
            <person name="Hibbett D."/>
            <person name="Martinez A.T."/>
            <person name="Grigoriev I.V."/>
        </authorList>
    </citation>
    <scope>NUCLEOTIDE SEQUENCE</scope>
    <source>
        <strain evidence="2">AH 40177</strain>
    </source>
</reference>
<name>A0A9P5U0Z4_9AGAR</name>
<sequence length="348" mass="38447">MSISILAIQLLCIPTGKKILEFHTRLVDHGVMTKSEIETALSELDNIDVCPGCVDDHAQPSARPRLYTECAGCRSYVCPTKGCRVFEFDKVKRCSTHPETAVFCRTCYESGDKCSLKECPQDGCERLMCRSFCQSWCRGEPDSDSDSSGSDSDSDSGTGSESNSEPPSKRQKLENPDQPREHEPRLAPCPDCRAASDWHQCNGLWACPSCDSKDSSAVSCPSCDAMPHCCECKASEPCSDCREKEEGPRTKVRITLEGCEYRSCQSLSICKRCYKHRQDLDESDDHPSRCCSCRMFYCDGHLIDTCGRCGKGFCGQCIVDKKACPCGGVGKIMAQKLRGTLEGAFFRV</sequence>
<dbReference type="AlphaFoldDB" id="A0A9P5U0Z4"/>
<comment type="caution">
    <text evidence="2">The sequence shown here is derived from an EMBL/GenBank/DDBJ whole genome shotgun (WGS) entry which is preliminary data.</text>
</comment>
<gene>
    <name evidence="2" type="ORF">BDP27DRAFT_252206</name>
</gene>
<evidence type="ECO:0000313" key="2">
    <source>
        <dbReference type="EMBL" id="KAF9063090.1"/>
    </source>
</evidence>
<protein>
    <submittedName>
        <fullName evidence="2">Uncharacterized protein</fullName>
    </submittedName>
</protein>
<dbReference type="Proteomes" id="UP000772434">
    <property type="component" value="Unassembled WGS sequence"/>
</dbReference>
<accession>A0A9P5U0Z4</accession>
<organism evidence="2 3">
    <name type="scientific">Rhodocollybia butyracea</name>
    <dbReference type="NCBI Taxonomy" id="206335"/>
    <lineage>
        <taxon>Eukaryota</taxon>
        <taxon>Fungi</taxon>
        <taxon>Dikarya</taxon>
        <taxon>Basidiomycota</taxon>
        <taxon>Agaricomycotina</taxon>
        <taxon>Agaricomycetes</taxon>
        <taxon>Agaricomycetidae</taxon>
        <taxon>Agaricales</taxon>
        <taxon>Marasmiineae</taxon>
        <taxon>Omphalotaceae</taxon>
        <taxon>Rhodocollybia</taxon>
    </lineage>
</organism>
<feature type="compositionally biased region" description="Low complexity" evidence="1">
    <location>
        <begin position="146"/>
        <end position="164"/>
    </location>
</feature>
<keyword evidence="3" id="KW-1185">Reference proteome</keyword>
<feature type="region of interest" description="Disordered" evidence="1">
    <location>
        <begin position="139"/>
        <end position="184"/>
    </location>
</feature>
<evidence type="ECO:0000313" key="3">
    <source>
        <dbReference type="Proteomes" id="UP000772434"/>
    </source>
</evidence>
<proteinExistence type="predicted"/>
<evidence type="ECO:0000256" key="1">
    <source>
        <dbReference type="SAM" id="MobiDB-lite"/>
    </source>
</evidence>